<dbReference type="EMBL" id="LAZR01000324">
    <property type="protein sequence ID" value="KKN74542.1"/>
    <property type="molecule type" value="Genomic_DNA"/>
</dbReference>
<keyword evidence="1" id="KW-0812">Transmembrane</keyword>
<accession>A0A0F9THZ7</accession>
<sequence length="97" mass="10817">MTINNTVSPSTLVKLFTLLILIGGVVFAGGILYAQTDDNTEDIAKNVVDITKNSTAITETDMVLGRIELQFKYIERAQTEQKQMLRKVLSKLEDSPR</sequence>
<feature type="transmembrane region" description="Helical" evidence="1">
    <location>
        <begin position="12"/>
        <end position="34"/>
    </location>
</feature>
<keyword evidence="1" id="KW-0472">Membrane</keyword>
<organism evidence="2">
    <name type="scientific">marine sediment metagenome</name>
    <dbReference type="NCBI Taxonomy" id="412755"/>
    <lineage>
        <taxon>unclassified sequences</taxon>
        <taxon>metagenomes</taxon>
        <taxon>ecological metagenomes</taxon>
    </lineage>
</organism>
<dbReference type="AlphaFoldDB" id="A0A0F9THZ7"/>
<evidence type="ECO:0000313" key="2">
    <source>
        <dbReference type="EMBL" id="KKN74542.1"/>
    </source>
</evidence>
<evidence type="ECO:0000256" key="1">
    <source>
        <dbReference type="SAM" id="Phobius"/>
    </source>
</evidence>
<reference evidence="2" key="1">
    <citation type="journal article" date="2015" name="Nature">
        <title>Complex archaea that bridge the gap between prokaryotes and eukaryotes.</title>
        <authorList>
            <person name="Spang A."/>
            <person name="Saw J.H."/>
            <person name="Jorgensen S.L."/>
            <person name="Zaremba-Niedzwiedzka K."/>
            <person name="Martijn J."/>
            <person name="Lind A.E."/>
            <person name="van Eijk R."/>
            <person name="Schleper C."/>
            <person name="Guy L."/>
            <person name="Ettema T.J."/>
        </authorList>
    </citation>
    <scope>NUCLEOTIDE SEQUENCE</scope>
</reference>
<protein>
    <submittedName>
        <fullName evidence="2">Uncharacterized protein</fullName>
    </submittedName>
</protein>
<name>A0A0F9THZ7_9ZZZZ</name>
<comment type="caution">
    <text evidence="2">The sequence shown here is derived from an EMBL/GenBank/DDBJ whole genome shotgun (WGS) entry which is preliminary data.</text>
</comment>
<keyword evidence="1" id="KW-1133">Transmembrane helix</keyword>
<proteinExistence type="predicted"/>
<gene>
    <name evidence="2" type="ORF">LCGC14_0389590</name>
</gene>